<dbReference type="KEGG" id="cpy:Cphy_2427"/>
<sequence>MGNKMVPHITVKMIDPLLNVSFIARFLDPEFLAKNKSRPFSEGVYELFPTLRGKIEDTMTRNEIYNIVEPIVLRELSLRHEELNQRFMRSTISYFMKNGSRCMDSQKVLSRCIRKLYGFWKN</sequence>
<organism evidence="1 2">
    <name type="scientific">Lachnoclostridium phytofermentans (strain ATCC 700394 / DSM 18823 / ISDg)</name>
    <name type="common">Clostridium phytofermentans</name>
    <dbReference type="NCBI Taxonomy" id="357809"/>
    <lineage>
        <taxon>Bacteria</taxon>
        <taxon>Bacillati</taxon>
        <taxon>Bacillota</taxon>
        <taxon>Clostridia</taxon>
        <taxon>Lachnospirales</taxon>
        <taxon>Lachnospiraceae</taxon>
    </lineage>
</organism>
<proteinExistence type="predicted"/>
<dbReference type="AlphaFoldDB" id="A9KLP4"/>
<keyword evidence="2" id="KW-1185">Reference proteome</keyword>
<dbReference type="RefSeq" id="WP_012200442.1">
    <property type="nucleotide sequence ID" value="NC_010001.1"/>
</dbReference>
<evidence type="ECO:0000313" key="2">
    <source>
        <dbReference type="Proteomes" id="UP000000370"/>
    </source>
</evidence>
<dbReference type="Proteomes" id="UP000000370">
    <property type="component" value="Chromosome"/>
</dbReference>
<dbReference type="STRING" id="357809.Cphy_2427"/>
<dbReference type="EMBL" id="CP000885">
    <property type="protein sequence ID" value="ABX42788.1"/>
    <property type="molecule type" value="Genomic_DNA"/>
</dbReference>
<gene>
    <name evidence="1" type="ordered locus">Cphy_2427</name>
</gene>
<name>A9KLP4_LACP7</name>
<accession>A9KLP4</accession>
<reference evidence="2" key="1">
    <citation type="submission" date="2007-11" db="EMBL/GenBank/DDBJ databases">
        <title>Complete genome sequence of Clostridium phytofermentans ISDg.</title>
        <authorList>
            <person name="Leschine S.B."/>
            <person name="Warnick T.A."/>
            <person name="Blanchard J.L."/>
            <person name="Schnell D.J."/>
            <person name="Petit E.L."/>
            <person name="LaTouf W.G."/>
            <person name="Copeland A."/>
            <person name="Lucas S."/>
            <person name="Lapidus A."/>
            <person name="Barry K."/>
            <person name="Glavina del Rio T."/>
            <person name="Dalin E."/>
            <person name="Tice H."/>
            <person name="Pitluck S."/>
            <person name="Kiss H."/>
            <person name="Brettin T."/>
            <person name="Bruce D."/>
            <person name="Detter J.C."/>
            <person name="Han C."/>
            <person name="Kuske C."/>
            <person name="Schmutz J."/>
            <person name="Larimer F."/>
            <person name="Land M."/>
            <person name="Hauser L."/>
            <person name="Kyrpides N."/>
            <person name="Kim E.A."/>
            <person name="Richardson P."/>
        </authorList>
    </citation>
    <scope>NUCLEOTIDE SEQUENCE [LARGE SCALE GENOMIC DNA]</scope>
    <source>
        <strain evidence="2">ATCC 700394 / DSM 18823 / ISDg</strain>
    </source>
</reference>
<evidence type="ECO:0000313" key="1">
    <source>
        <dbReference type="EMBL" id="ABX42788.1"/>
    </source>
</evidence>
<dbReference type="HOGENOM" id="CLU_2022716_0_0_9"/>
<protein>
    <submittedName>
        <fullName evidence="1">Uncharacterized protein</fullName>
    </submittedName>
</protein>